<proteinExistence type="predicted"/>
<dbReference type="EMBL" id="BSUZ01000001">
    <property type="protein sequence ID" value="GMA86144.1"/>
    <property type="molecule type" value="Genomic_DNA"/>
</dbReference>
<evidence type="ECO:0000256" key="1">
    <source>
        <dbReference type="SAM" id="MobiDB-lite"/>
    </source>
</evidence>
<feature type="compositionally biased region" description="Low complexity" evidence="1">
    <location>
        <begin position="22"/>
        <end position="38"/>
    </location>
</feature>
<keyword evidence="3" id="KW-1185">Reference proteome</keyword>
<accession>A0ABQ6JEB1</accession>
<feature type="region of interest" description="Disordered" evidence="1">
    <location>
        <begin position="1"/>
        <end position="43"/>
    </location>
</feature>
<reference evidence="3" key="1">
    <citation type="journal article" date="2019" name="Int. J. Syst. Evol. Microbiol.">
        <title>The Global Catalogue of Microorganisms (GCM) 10K type strain sequencing project: providing services to taxonomists for standard genome sequencing and annotation.</title>
        <authorList>
            <consortium name="The Broad Institute Genomics Platform"/>
            <consortium name="The Broad Institute Genome Sequencing Center for Infectious Disease"/>
            <person name="Wu L."/>
            <person name="Ma J."/>
        </authorList>
    </citation>
    <scope>NUCLEOTIDE SEQUENCE [LARGE SCALE GENOMIC DNA]</scope>
    <source>
        <strain evidence="3">NBRC 108730</strain>
    </source>
</reference>
<comment type="caution">
    <text evidence="2">The sequence shown here is derived from an EMBL/GenBank/DDBJ whole genome shotgun (WGS) entry which is preliminary data.</text>
</comment>
<evidence type="ECO:0000313" key="3">
    <source>
        <dbReference type="Proteomes" id="UP001157017"/>
    </source>
</evidence>
<protein>
    <submittedName>
        <fullName evidence="2">Uncharacterized protein</fullName>
    </submittedName>
</protein>
<name>A0ABQ6JEB1_9ACTN</name>
<gene>
    <name evidence="2" type="ORF">GCM10025868_13940</name>
</gene>
<evidence type="ECO:0000313" key="2">
    <source>
        <dbReference type="EMBL" id="GMA86144.1"/>
    </source>
</evidence>
<dbReference type="Proteomes" id="UP001157017">
    <property type="component" value="Unassembled WGS sequence"/>
</dbReference>
<sequence length="94" mass="9746">MSTATDPEISAPMTGMKAPMKTSTPSGTASGTPSSAAPRPMPTASVKATTMVARTNAVSVTQPCRMASSKGTWAGFGSSRTRNAQIWSPWARKK</sequence>
<organism evidence="2 3">
    <name type="scientific">Angustibacter aerolatus</name>
    <dbReference type="NCBI Taxonomy" id="1162965"/>
    <lineage>
        <taxon>Bacteria</taxon>
        <taxon>Bacillati</taxon>
        <taxon>Actinomycetota</taxon>
        <taxon>Actinomycetes</taxon>
        <taxon>Kineosporiales</taxon>
        <taxon>Kineosporiaceae</taxon>
    </lineage>
</organism>